<evidence type="ECO:0000313" key="4">
    <source>
        <dbReference type="Proteomes" id="UP000006882"/>
    </source>
</evidence>
<name>A0A251Q213_PRUPE</name>
<keyword evidence="2" id="KW-1133">Transmembrane helix</keyword>
<dbReference type="Gramene" id="ONI16715">
    <property type="protein sequence ID" value="ONI16715"/>
    <property type="gene ID" value="PRUPE_3G117300"/>
</dbReference>
<keyword evidence="2" id="KW-0812">Transmembrane</keyword>
<keyword evidence="4" id="KW-1185">Reference proteome</keyword>
<proteinExistence type="predicted"/>
<accession>A0A251Q213</accession>
<evidence type="ECO:0000313" key="3">
    <source>
        <dbReference type="EMBL" id="ONI16715.1"/>
    </source>
</evidence>
<protein>
    <submittedName>
        <fullName evidence="3">Uncharacterized protein</fullName>
    </submittedName>
</protein>
<dbReference type="EMBL" id="CM007653">
    <property type="protein sequence ID" value="ONI16715.1"/>
    <property type="molecule type" value="Genomic_DNA"/>
</dbReference>
<reference evidence="3 4" key="1">
    <citation type="journal article" date="2013" name="Nat. Genet.">
        <title>The high-quality draft genome of peach (Prunus persica) identifies unique patterns of genetic diversity, domestication and genome evolution.</title>
        <authorList>
            <consortium name="International Peach Genome Initiative"/>
            <person name="Verde I."/>
            <person name="Abbott A.G."/>
            <person name="Scalabrin S."/>
            <person name="Jung S."/>
            <person name="Shu S."/>
            <person name="Marroni F."/>
            <person name="Zhebentyayeva T."/>
            <person name="Dettori M.T."/>
            <person name="Grimwood J."/>
            <person name="Cattonaro F."/>
            <person name="Zuccolo A."/>
            <person name="Rossini L."/>
            <person name="Jenkins J."/>
            <person name="Vendramin E."/>
            <person name="Meisel L.A."/>
            <person name="Decroocq V."/>
            <person name="Sosinski B."/>
            <person name="Prochnik S."/>
            <person name="Mitros T."/>
            <person name="Policriti A."/>
            <person name="Cipriani G."/>
            <person name="Dondini L."/>
            <person name="Ficklin S."/>
            <person name="Goodstein D.M."/>
            <person name="Xuan P."/>
            <person name="Del Fabbro C."/>
            <person name="Aramini V."/>
            <person name="Copetti D."/>
            <person name="Gonzalez S."/>
            <person name="Horner D.S."/>
            <person name="Falchi R."/>
            <person name="Lucas S."/>
            <person name="Mica E."/>
            <person name="Maldonado J."/>
            <person name="Lazzari B."/>
            <person name="Bielenberg D."/>
            <person name="Pirona R."/>
            <person name="Miculan M."/>
            <person name="Barakat A."/>
            <person name="Testolin R."/>
            <person name="Stella A."/>
            <person name="Tartarini S."/>
            <person name="Tonutti P."/>
            <person name="Arus P."/>
            <person name="Orellana A."/>
            <person name="Wells C."/>
            <person name="Main D."/>
            <person name="Vizzotto G."/>
            <person name="Silva H."/>
            <person name="Salamini F."/>
            <person name="Schmutz J."/>
            <person name="Morgante M."/>
            <person name="Rokhsar D.S."/>
        </authorList>
    </citation>
    <scope>NUCLEOTIDE SEQUENCE [LARGE SCALE GENOMIC DNA]</scope>
    <source>
        <strain evidence="4">cv. Nemared</strain>
    </source>
</reference>
<keyword evidence="2" id="KW-0472">Membrane</keyword>
<dbReference type="PANTHER" id="PTHR35420:SF1">
    <property type="entry name" value="OS09G0480532 PROTEIN"/>
    <property type="match status" value="1"/>
</dbReference>
<dbReference type="AlphaFoldDB" id="A0A251Q213"/>
<feature type="region of interest" description="Disordered" evidence="1">
    <location>
        <begin position="72"/>
        <end position="108"/>
    </location>
</feature>
<evidence type="ECO:0000256" key="1">
    <source>
        <dbReference type="SAM" id="MobiDB-lite"/>
    </source>
</evidence>
<sequence length="108" mass="10433">MARKFVVVAGVRAEEVGFMPYNSGGLLLLCMIFVSLSLISMVIFACSGKGSKKKKRRADCGNLDFTGCCCGDEGGPCGGGGRDGSGGRDGGGGGDGGKGGGCGGGGGG</sequence>
<dbReference type="Proteomes" id="UP000006882">
    <property type="component" value="Chromosome G3"/>
</dbReference>
<evidence type="ECO:0000256" key="2">
    <source>
        <dbReference type="SAM" id="Phobius"/>
    </source>
</evidence>
<organism evidence="3 4">
    <name type="scientific">Prunus persica</name>
    <name type="common">Peach</name>
    <name type="synonym">Amygdalus persica</name>
    <dbReference type="NCBI Taxonomy" id="3760"/>
    <lineage>
        <taxon>Eukaryota</taxon>
        <taxon>Viridiplantae</taxon>
        <taxon>Streptophyta</taxon>
        <taxon>Embryophyta</taxon>
        <taxon>Tracheophyta</taxon>
        <taxon>Spermatophyta</taxon>
        <taxon>Magnoliopsida</taxon>
        <taxon>eudicotyledons</taxon>
        <taxon>Gunneridae</taxon>
        <taxon>Pentapetalae</taxon>
        <taxon>rosids</taxon>
        <taxon>fabids</taxon>
        <taxon>Rosales</taxon>
        <taxon>Rosaceae</taxon>
        <taxon>Amygdaloideae</taxon>
        <taxon>Amygdaleae</taxon>
        <taxon>Prunus</taxon>
    </lineage>
</organism>
<gene>
    <name evidence="3" type="ORF">PRUPE_3G117300</name>
</gene>
<dbReference type="PANTHER" id="PTHR35420">
    <property type="entry name" value="OS02G0198500 PROTEIN"/>
    <property type="match status" value="1"/>
</dbReference>
<feature type="transmembrane region" description="Helical" evidence="2">
    <location>
        <begin position="26"/>
        <end position="47"/>
    </location>
</feature>